<feature type="compositionally biased region" description="Low complexity" evidence="1">
    <location>
        <begin position="262"/>
        <end position="272"/>
    </location>
</feature>
<dbReference type="Pfam" id="PF05239">
    <property type="entry name" value="PRC"/>
    <property type="match status" value="1"/>
</dbReference>
<sequence length="346" mass="37108">MNKEVITRTSGRRLGYVQQMFVDPDTLSVVSLYLRKAASSIGAKNGEEHMRLYSVKQVSDVILVHDENVLMDPPADETLGFYPLVGATVVTQDAQELGKVRDYVFDPDTGAIGTIKYDRLGIPTIPQQLFDCYCISYAEVVALGPTRVIVRAGTAQRAIKQNDGILDNLSSAAGGALSGWVFGGKDGEEKRMAAARGDTSFRSDEGYVQWYEQYGRDSGAEPPGTPEYAAEQREWKRARGQPVAPAPVQQQAPRALPPPQTPTFAQAAQPAPQRQPPPPTASASRGGSAAAQRAPQQPARMQQQQQAPVVVPDAVIIPGSVQRPTGGLGSGGVVGGPTRIAEYRQL</sequence>
<name>A0AAD5DIC4_9CHLO</name>
<dbReference type="PANTHER" id="PTHR36740:SF1">
    <property type="entry name" value="PRC-BARREL DOMAIN-CONTAINING PROTEIN"/>
    <property type="match status" value="1"/>
</dbReference>
<dbReference type="InterPro" id="IPR027275">
    <property type="entry name" value="PRC-brl_dom"/>
</dbReference>
<evidence type="ECO:0000313" key="4">
    <source>
        <dbReference type="Proteomes" id="UP001205105"/>
    </source>
</evidence>
<proteinExistence type="predicted"/>
<reference evidence="3" key="1">
    <citation type="submission" date="2020-11" db="EMBL/GenBank/DDBJ databases">
        <title>Chlorella ohadii genome sequencing and assembly.</title>
        <authorList>
            <person name="Murik O."/>
            <person name="Treves H."/>
            <person name="Kedem I."/>
            <person name="Shotland Y."/>
            <person name="Kaplan A."/>
        </authorList>
    </citation>
    <scope>NUCLEOTIDE SEQUENCE</scope>
    <source>
        <strain evidence="3">1</strain>
    </source>
</reference>
<gene>
    <name evidence="3" type="ORF">COHA_009220</name>
</gene>
<feature type="compositionally biased region" description="Gly residues" evidence="1">
    <location>
        <begin position="326"/>
        <end position="335"/>
    </location>
</feature>
<dbReference type="PANTHER" id="PTHR36740">
    <property type="entry name" value="PRC DOMAIN-CONTAINING PROTEIN"/>
    <property type="match status" value="1"/>
</dbReference>
<feature type="region of interest" description="Disordered" evidence="1">
    <location>
        <begin position="215"/>
        <end position="308"/>
    </location>
</feature>
<evidence type="ECO:0000259" key="2">
    <source>
        <dbReference type="Pfam" id="PF05239"/>
    </source>
</evidence>
<dbReference type="SUPFAM" id="SSF50346">
    <property type="entry name" value="PRC-barrel domain"/>
    <property type="match status" value="1"/>
</dbReference>
<organism evidence="3 4">
    <name type="scientific">Chlorella ohadii</name>
    <dbReference type="NCBI Taxonomy" id="2649997"/>
    <lineage>
        <taxon>Eukaryota</taxon>
        <taxon>Viridiplantae</taxon>
        <taxon>Chlorophyta</taxon>
        <taxon>core chlorophytes</taxon>
        <taxon>Trebouxiophyceae</taxon>
        <taxon>Chlorellales</taxon>
        <taxon>Chlorellaceae</taxon>
        <taxon>Chlorella clade</taxon>
        <taxon>Chlorella</taxon>
    </lineage>
</organism>
<keyword evidence="4" id="KW-1185">Reference proteome</keyword>
<evidence type="ECO:0000313" key="3">
    <source>
        <dbReference type="EMBL" id="KAI7836888.1"/>
    </source>
</evidence>
<feature type="compositionally biased region" description="Low complexity" evidence="1">
    <location>
        <begin position="281"/>
        <end position="308"/>
    </location>
</feature>
<dbReference type="EMBL" id="JADXDR010000170">
    <property type="protein sequence ID" value="KAI7836888.1"/>
    <property type="molecule type" value="Genomic_DNA"/>
</dbReference>
<feature type="region of interest" description="Disordered" evidence="1">
    <location>
        <begin position="320"/>
        <end position="346"/>
    </location>
</feature>
<feature type="compositionally biased region" description="Low complexity" evidence="1">
    <location>
        <begin position="240"/>
        <end position="254"/>
    </location>
</feature>
<feature type="domain" description="PRC-barrel" evidence="2">
    <location>
        <begin position="82"/>
        <end position="153"/>
    </location>
</feature>
<dbReference type="Gene3D" id="2.30.30.240">
    <property type="entry name" value="PRC-barrel domain"/>
    <property type="match status" value="2"/>
</dbReference>
<dbReference type="Proteomes" id="UP001205105">
    <property type="component" value="Unassembled WGS sequence"/>
</dbReference>
<dbReference type="InterPro" id="IPR011033">
    <property type="entry name" value="PRC_barrel-like_sf"/>
</dbReference>
<comment type="caution">
    <text evidence="3">The sequence shown here is derived from an EMBL/GenBank/DDBJ whole genome shotgun (WGS) entry which is preliminary data.</text>
</comment>
<evidence type="ECO:0000256" key="1">
    <source>
        <dbReference type="SAM" id="MobiDB-lite"/>
    </source>
</evidence>
<accession>A0AAD5DIC4</accession>
<protein>
    <recommendedName>
        <fullName evidence="2">PRC-barrel domain-containing protein</fullName>
    </recommendedName>
</protein>
<dbReference type="AlphaFoldDB" id="A0AAD5DIC4"/>